<dbReference type="Pfam" id="PF00034">
    <property type="entry name" value="Cytochrom_C"/>
    <property type="match status" value="1"/>
</dbReference>
<evidence type="ECO:0000259" key="5">
    <source>
        <dbReference type="PROSITE" id="PS51007"/>
    </source>
</evidence>
<dbReference type="EMBL" id="BMQL01000003">
    <property type="protein sequence ID" value="GGQ99365.1"/>
    <property type="molecule type" value="Genomic_DNA"/>
</dbReference>
<reference evidence="6" key="1">
    <citation type="journal article" date="2014" name="Int. J. Syst. Evol. Microbiol.">
        <title>Complete genome sequence of Corynebacterium casei LMG S-19264T (=DSM 44701T), isolated from a smear-ripened cheese.</title>
        <authorList>
            <consortium name="US DOE Joint Genome Institute (JGI-PGF)"/>
            <person name="Walter F."/>
            <person name="Albersmeier A."/>
            <person name="Kalinowski J."/>
            <person name="Ruckert C."/>
        </authorList>
    </citation>
    <scope>NUCLEOTIDE SEQUENCE</scope>
    <source>
        <strain evidence="6">JCM 31311</strain>
    </source>
</reference>
<evidence type="ECO:0000256" key="1">
    <source>
        <dbReference type="ARBA" id="ARBA00022617"/>
    </source>
</evidence>
<keyword evidence="1 4" id="KW-0349">Heme</keyword>
<dbReference type="GO" id="GO:0046872">
    <property type="term" value="F:metal ion binding"/>
    <property type="evidence" value="ECO:0007669"/>
    <property type="project" value="UniProtKB-KW"/>
</dbReference>
<evidence type="ECO:0000313" key="6">
    <source>
        <dbReference type="EMBL" id="GGQ99365.1"/>
    </source>
</evidence>
<dbReference type="SUPFAM" id="SSF46626">
    <property type="entry name" value="Cytochrome c"/>
    <property type="match status" value="1"/>
</dbReference>
<gene>
    <name evidence="6" type="ORF">GCM10008957_10180</name>
</gene>
<protein>
    <recommendedName>
        <fullName evidence="5">Cytochrome c domain-containing protein</fullName>
    </recommendedName>
</protein>
<dbReference type="AlphaFoldDB" id="A0A918C0C8"/>
<accession>A0A918C0C8</accession>
<evidence type="ECO:0000256" key="4">
    <source>
        <dbReference type="PROSITE-ProRule" id="PRU00433"/>
    </source>
</evidence>
<name>A0A918C0C8_9DEIO</name>
<organism evidence="6 7">
    <name type="scientific">Deinococcus ruber</name>
    <dbReference type="NCBI Taxonomy" id="1848197"/>
    <lineage>
        <taxon>Bacteria</taxon>
        <taxon>Thermotogati</taxon>
        <taxon>Deinococcota</taxon>
        <taxon>Deinococci</taxon>
        <taxon>Deinococcales</taxon>
        <taxon>Deinococcaceae</taxon>
        <taxon>Deinococcus</taxon>
    </lineage>
</organism>
<sequence length="103" mass="10812">MLLLAGTSFAAANVKHGMTIYTTNCAGCHGAKAQGGVGPSLHEAAGWKFALFQRAMLKDVDDKGVPLKAPMPNWGKVGFAGDHGKAPTKAEITDLQAYLKTLK</sequence>
<dbReference type="PROSITE" id="PS51007">
    <property type="entry name" value="CYTC"/>
    <property type="match status" value="1"/>
</dbReference>
<dbReference type="GO" id="GO:0009055">
    <property type="term" value="F:electron transfer activity"/>
    <property type="evidence" value="ECO:0007669"/>
    <property type="project" value="InterPro"/>
</dbReference>
<proteinExistence type="predicted"/>
<dbReference type="InterPro" id="IPR009056">
    <property type="entry name" value="Cyt_c-like_dom"/>
</dbReference>
<reference evidence="6" key="2">
    <citation type="submission" date="2020-09" db="EMBL/GenBank/DDBJ databases">
        <authorList>
            <person name="Sun Q."/>
            <person name="Ohkuma M."/>
        </authorList>
    </citation>
    <scope>NUCLEOTIDE SEQUENCE</scope>
    <source>
        <strain evidence="6">JCM 31311</strain>
    </source>
</reference>
<keyword evidence="2 4" id="KW-0479">Metal-binding</keyword>
<keyword evidence="7" id="KW-1185">Reference proteome</keyword>
<keyword evidence="3 4" id="KW-0408">Iron</keyword>
<dbReference type="InterPro" id="IPR036909">
    <property type="entry name" value="Cyt_c-like_dom_sf"/>
</dbReference>
<dbReference type="GO" id="GO:0020037">
    <property type="term" value="F:heme binding"/>
    <property type="evidence" value="ECO:0007669"/>
    <property type="project" value="InterPro"/>
</dbReference>
<evidence type="ECO:0000256" key="3">
    <source>
        <dbReference type="ARBA" id="ARBA00023004"/>
    </source>
</evidence>
<evidence type="ECO:0000256" key="2">
    <source>
        <dbReference type="ARBA" id="ARBA00022723"/>
    </source>
</evidence>
<evidence type="ECO:0000313" key="7">
    <source>
        <dbReference type="Proteomes" id="UP000603865"/>
    </source>
</evidence>
<feature type="domain" description="Cytochrome c" evidence="5">
    <location>
        <begin position="12"/>
        <end position="103"/>
    </location>
</feature>
<dbReference type="Proteomes" id="UP000603865">
    <property type="component" value="Unassembled WGS sequence"/>
</dbReference>
<dbReference type="Gene3D" id="1.10.760.10">
    <property type="entry name" value="Cytochrome c-like domain"/>
    <property type="match status" value="1"/>
</dbReference>
<comment type="caution">
    <text evidence="6">The sequence shown here is derived from an EMBL/GenBank/DDBJ whole genome shotgun (WGS) entry which is preliminary data.</text>
</comment>